<dbReference type="Gene3D" id="3.30.70.1320">
    <property type="entry name" value="Multidrug efflux transporter AcrB pore domain like"/>
    <property type="match status" value="1"/>
</dbReference>
<keyword evidence="3" id="KW-0813">Transport</keyword>
<dbReference type="Gene3D" id="3.30.70.1430">
    <property type="entry name" value="Multidrug efflux transporter AcrB pore domain"/>
    <property type="match status" value="2"/>
</dbReference>
<dbReference type="RefSeq" id="WP_106166954.1">
    <property type="nucleotide sequence ID" value="NZ_JAVKZF010000003.1"/>
</dbReference>
<comment type="similarity">
    <text evidence="2">Belongs to the resistance-nodulation-cell division (RND) (TC 2.A.6) family.</text>
</comment>
<feature type="transmembrane region" description="Helical" evidence="9">
    <location>
        <begin position="935"/>
        <end position="955"/>
    </location>
</feature>
<feature type="transmembrane region" description="Helical" evidence="9">
    <location>
        <begin position="409"/>
        <end position="433"/>
    </location>
</feature>
<dbReference type="GO" id="GO:0015562">
    <property type="term" value="F:efflux transmembrane transporter activity"/>
    <property type="evidence" value="ECO:0007669"/>
    <property type="project" value="InterPro"/>
</dbReference>
<feature type="transmembrane region" description="Helical" evidence="9">
    <location>
        <begin position="1038"/>
        <end position="1064"/>
    </location>
</feature>
<evidence type="ECO:0000256" key="4">
    <source>
        <dbReference type="ARBA" id="ARBA00022475"/>
    </source>
</evidence>
<evidence type="ECO:0000313" key="10">
    <source>
        <dbReference type="EMBL" id="RUT12419.1"/>
    </source>
</evidence>
<evidence type="ECO:0000256" key="8">
    <source>
        <dbReference type="ARBA" id="ARBA00023136"/>
    </source>
</evidence>
<dbReference type="FunFam" id="3.30.70.1430:FF:000001">
    <property type="entry name" value="Efflux pump membrane transporter"/>
    <property type="match status" value="1"/>
</dbReference>
<dbReference type="AlphaFoldDB" id="A0AB37UM56"/>
<feature type="transmembrane region" description="Helical" evidence="9">
    <location>
        <begin position="356"/>
        <end position="375"/>
    </location>
</feature>
<keyword evidence="11" id="KW-1185">Reference proteome</keyword>
<keyword evidence="7 9" id="KW-1133">Transmembrane helix</keyword>
<protein>
    <submittedName>
        <fullName evidence="10">Multidrug efflux RND transporter permease subunit</fullName>
    </submittedName>
</protein>
<dbReference type="SUPFAM" id="SSF82866">
    <property type="entry name" value="Multidrug efflux transporter AcrB transmembrane domain"/>
    <property type="match status" value="2"/>
</dbReference>
<evidence type="ECO:0000256" key="3">
    <source>
        <dbReference type="ARBA" id="ARBA00022448"/>
    </source>
</evidence>
<keyword evidence="8 9" id="KW-0472">Membrane</keyword>
<feature type="transmembrane region" description="Helical" evidence="9">
    <location>
        <begin position="454"/>
        <end position="474"/>
    </location>
</feature>
<feature type="transmembrane region" description="Helical" evidence="9">
    <location>
        <begin position="382"/>
        <end position="403"/>
    </location>
</feature>
<dbReference type="GO" id="GO:0005886">
    <property type="term" value="C:plasma membrane"/>
    <property type="evidence" value="ECO:0007669"/>
    <property type="project" value="UniProtKB-SubCell"/>
</dbReference>
<evidence type="ECO:0000256" key="5">
    <source>
        <dbReference type="ARBA" id="ARBA00022519"/>
    </source>
</evidence>
<proteinExistence type="inferred from homology"/>
<evidence type="ECO:0000313" key="11">
    <source>
        <dbReference type="Proteomes" id="UP000282574"/>
    </source>
</evidence>
<comment type="caution">
    <text evidence="10">The sequence shown here is derived from an EMBL/GenBank/DDBJ whole genome shotgun (WGS) entry which is preliminary data.</text>
</comment>
<dbReference type="SUPFAM" id="SSF82714">
    <property type="entry name" value="Multidrug efflux transporter AcrB TolC docking domain, DN and DC subdomains"/>
    <property type="match status" value="2"/>
</dbReference>
<dbReference type="PANTHER" id="PTHR32063">
    <property type="match status" value="1"/>
</dbReference>
<dbReference type="GO" id="GO:0009636">
    <property type="term" value="P:response to toxic substance"/>
    <property type="evidence" value="ECO:0007669"/>
    <property type="project" value="UniProtKB-ARBA"/>
</dbReference>
<dbReference type="NCBIfam" id="TIGR00915">
    <property type="entry name" value="2A0602"/>
    <property type="match status" value="1"/>
</dbReference>
<keyword evidence="5" id="KW-0997">Cell inner membrane</keyword>
<dbReference type="PANTHER" id="PTHR32063:SF11">
    <property type="entry name" value="CATION OR DRUG EFFLUX SYSTEM PROTEIN"/>
    <property type="match status" value="1"/>
</dbReference>
<comment type="subcellular location">
    <subcellularLocation>
        <location evidence="1">Cell inner membrane</location>
        <topology evidence="1">Multi-pass membrane protein</topology>
    </subcellularLocation>
</comment>
<evidence type="ECO:0000256" key="9">
    <source>
        <dbReference type="SAM" id="Phobius"/>
    </source>
</evidence>
<accession>A0AB37UM56</accession>
<dbReference type="InterPro" id="IPR004764">
    <property type="entry name" value="MdtF-like"/>
</dbReference>
<feature type="transmembrane region" description="Helical" evidence="9">
    <location>
        <begin position="909"/>
        <end position="928"/>
    </location>
</feature>
<dbReference type="SUPFAM" id="SSF82693">
    <property type="entry name" value="Multidrug efflux transporter AcrB pore domain, PN1, PN2, PC1 and PC2 subdomains"/>
    <property type="match status" value="3"/>
</dbReference>
<reference evidence="10 11" key="1">
    <citation type="journal article" date="2019" name="Genome Biol. Evol.">
        <title>Day and night: Metabolic profiles and evolutionary relationships of six axenic non-marine cyanobacteria.</title>
        <authorList>
            <person name="Will S.E."/>
            <person name="Henke P."/>
            <person name="Boedeker C."/>
            <person name="Huang S."/>
            <person name="Brinkmann H."/>
            <person name="Rohde M."/>
            <person name="Jarek M."/>
            <person name="Friedl T."/>
            <person name="Seufert S."/>
            <person name="Schumacher M."/>
            <person name="Overmann J."/>
            <person name="Neumann-Schaal M."/>
            <person name="Petersen J."/>
        </authorList>
    </citation>
    <scope>NUCLEOTIDE SEQUENCE [LARGE SCALE GENOMIC DNA]</scope>
    <source>
        <strain evidence="10 11">SAG 39.79</strain>
    </source>
</reference>
<organism evidence="10 11">
    <name type="scientific">Chroococcidiopsis cubana SAG 39.79</name>
    <dbReference type="NCBI Taxonomy" id="388085"/>
    <lineage>
        <taxon>Bacteria</taxon>
        <taxon>Bacillati</taxon>
        <taxon>Cyanobacteriota</taxon>
        <taxon>Cyanophyceae</taxon>
        <taxon>Chroococcidiopsidales</taxon>
        <taxon>Chroococcidiopsidaceae</taxon>
        <taxon>Chroococcidiopsis</taxon>
    </lineage>
</organism>
<dbReference type="InterPro" id="IPR001036">
    <property type="entry name" value="Acrflvin-R"/>
</dbReference>
<feature type="transmembrane region" description="Helical" evidence="9">
    <location>
        <begin position="961"/>
        <end position="986"/>
    </location>
</feature>
<feature type="transmembrane region" description="Helical" evidence="9">
    <location>
        <begin position="550"/>
        <end position="567"/>
    </location>
</feature>
<dbReference type="Pfam" id="PF00873">
    <property type="entry name" value="ACR_tran"/>
    <property type="match status" value="1"/>
</dbReference>
<sequence>MIFSISDTFIKRPVFAAVCSIIIALLGIAFIPTLPVAQYPEIAPPQVSVTSNYVGANASVVESTVTNVLEQELNGIQGLRYIKSTSANDGTSSINLTFELGRNQDLAAVDVQNRVSTVLSRLPGPVTQTGVQVTKANNNFLLAFGVYSDRDENKKQDIYDETYLSNYADLYIADALKRIKGVGGVEIFGERKYAMRLWLDPNRLASRNLTPQDAIAALQQQNLQVGAGQIGQPPNKSEQLYQYAVNAQGRLQNEEEFNNLVIRTAEDGTLIRLRDIGRAELGAENYSSLLRFTASDRVTHRGVGLGINQQFGSNALDTAAAVKQEMERLKETFPPGMHYEIAFDTTTFIQAGTEEVIVSLLQAVGLVVIIVYIFLQNWRSALVISIAMPVALIGTFIFVKIFGFSINTLTLFGLTLATGLVVDDAVVIVEDITRRIQDDGMRPVDAAIASMNSLFSAVIATSLVLITVFVPVAFFPGTTGQLYRQFALTIAFSITVSTFNAVTFTPMLSAVLLRRGQVPNNWFFNGINWAIEKTRIIYSRSISKLTNAKGIILALFAVALGFTYWLYNFIPAGFIPDEDQGVFITIVQAPEGVSLNYTEKVLEKAEAILKEVPEVQQVFAVGGFSFSGSTPNNGLIFTTLKPWAERRGANQSLQAIIGGFFPQPSGLFPKMLSIQEATVIPFNFPAINGVGNFGGFEFHLQDRANLGFDAMGTALGQFMGRANTYPSPERPQLTGLRPNFSANTPQISVEVDRDKANALGVPVEDIFNTLQAFLGSTYVNDFNQFNRAYRVYVQADTQFRSNPEDIKKLYVRSRSVSEGESRNVPEGAQTGEMISLGNLVTVKEIIAPSIINHYNLSRSVEINGSPVPGVSSGQAIKAMDAVAKETLPRGFGYEWSGLSLEEVESGGQAIFIFGLGVIFVFLTLAAQYESFVDPFIILLTVPLAILGALLAVLVRGAANDIYTQVGFVMLIGMASKNSILIVEFANQLHDEGLSITKSAVEAAKERLRPILMTAFSTVAGGIPLMIATGPGAAARQSLGTATFGGMCVATVLSLFVIPVLYIIIKSIETRFSRKAPVDRSF</sequence>
<gene>
    <name evidence="10" type="ORF">DSM107010_22200</name>
</gene>
<name>A0AB37UM56_9CYAN</name>
<dbReference type="EMBL" id="RSCK01000014">
    <property type="protein sequence ID" value="RUT12419.1"/>
    <property type="molecule type" value="Genomic_DNA"/>
</dbReference>
<evidence type="ECO:0000256" key="2">
    <source>
        <dbReference type="ARBA" id="ARBA00010942"/>
    </source>
</evidence>
<keyword evidence="4" id="KW-1003">Cell membrane</keyword>
<feature type="transmembrane region" description="Helical" evidence="9">
    <location>
        <begin position="486"/>
        <end position="513"/>
    </location>
</feature>
<dbReference type="GO" id="GO:0042910">
    <property type="term" value="F:xenobiotic transmembrane transporter activity"/>
    <property type="evidence" value="ECO:0007669"/>
    <property type="project" value="TreeGrafter"/>
</dbReference>
<dbReference type="Proteomes" id="UP000282574">
    <property type="component" value="Unassembled WGS sequence"/>
</dbReference>
<feature type="transmembrane region" description="Helical" evidence="9">
    <location>
        <begin position="1007"/>
        <end position="1026"/>
    </location>
</feature>
<dbReference type="Gene3D" id="3.30.70.1440">
    <property type="entry name" value="Multidrug efflux transporter AcrB pore domain"/>
    <property type="match status" value="1"/>
</dbReference>
<feature type="transmembrane region" description="Helical" evidence="9">
    <location>
        <begin position="12"/>
        <end position="31"/>
    </location>
</feature>
<evidence type="ECO:0000256" key="6">
    <source>
        <dbReference type="ARBA" id="ARBA00022692"/>
    </source>
</evidence>
<keyword evidence="6 9" id="KW-0812">Transmembrane</keyword>
<dbReference type="Gene3D" id="1.20.1640.10">
    <property type="entry name" value="Multidrug efflux transporter AcrB transmembrane domain"/>
    <property type="match status" value="2"/>
</dbReference>
<dbReference type="InterPro" id="IPR027463">
    <property type="entry name" value="AcrB_DN_DC_subdom"/>
</dbReference>
<dbReference type="PRINTS" id="PR00702">
    <property type="entry name" value="ACRIFLAVINRP"/>
</dbReference>
<evidence type="ECO:0000256" key="7">
    <source>
        <dbReference type="ARBA" id="ARBA00022989"/>
    </source>
</evidence>
<dbReference type="Gene3D" id="3.30.2090.10">
    <property type="entry name" value="Multidrug efflux transporter AcrB TolC docking domain, DN and DC subdomains"/>
    <property type="match status" value="2"/>
</dbReference>
<dbReference type="FunFam" id="1.20.1640.10:FF:000001">
    <property type="entry name" value="Efflux pump membrane transporter"/>
    <property type="match status" value="1"/>
</dbReference>
<evidence type="ECO:0000256" key="1">
    <source>
        <dbReference type="ARBA" id="ARBA00004429"/>
    </source>
</evidence>